<comment type="caution">
    <text evidence="4">The sequence shown here is derived from an EMBL/GenBank/DDBJ whole genome shotgun (WGS) entry which is preliminary data.</text>
</comment>
<evidence type="ECO:0000313" key="5">
    <source>
        <dbReference type="Proteomes" id="UP000660668"/>
    </source>
</evidence>
<dbReference type="Pfam" id="PF00226">
    <property type="entry name" value="DnaJ"/>
    <property type="match status" value="1"/>
</dbReference>
<dbReference type="InterPro" id="IPR001623">
    <property type="entry name" value="DnaJ_domain"/>
</dbReference>
<dbReference type="RefSeq" id="WP_194694715.1">
    <property type="nucleotide sequence ID" value="NZ_JADKPO010000002.1"/>
</dbReference>
<keyword evidence="5" id="KW-1185">Reference proteome</keyword>
<feature type="domain" description="J" evidence="3">
    <location>
        <begin position="14"/>
        <end position="71"/>
    </location>
</feature>
<dbReference type="AlphaFoldDB" id="A0A930YFJ4"/>
<dbReference type="EMBL" id="JADKPO010000002">
    <property type="protein sequence ID" value="MBF4766556.1"/>
    <property type="molecule type" value="Genomic_DNA"/>
</dbReference>
<dbReference type="InterPro" id="IPR036869">
    <property type="entry name" value="J_dom_sf"/>
</dbReference>
<reference evidence="4" key="1">
    <citation type="submission" date="2020-11" db="EMBL/GenBank/DDBJ databases">
        <title>Nocardioides cynanchi sp. nov., isolated from soil of rhizosphere of Cynanchum wilfordii.</title>
        <authorList>
            <person name="Lee J.-S."/>
            <person name="Suh M.K."/>
            <person name="Kim J.-S."/>
        </authorList>
    </citation>
    <scope>NUCLEOTIDE SEQUENCE</scope>
    <source>
        <strain evidence="4">KCTC 19276</strain>
    </source>
</reference>
<dbReference type="SUPFAM" id="SSF46565">
    <property type="entry name" value="Chaperone J-domain"/>
    <property type="match status" value="1"/>
</dbReference>
<dbReference type="PANTHER" id="PTHR37042">
    <property type="entry name" value="OUTER MEMBRANE PROTEIN RV1973"/>
    <property type="match status" value="1"/>
</dbReference>
<comment type="subcellular location">
    <subcellularLocation>
        <location evidence="1">Membrane</location>
    </subcellularLocation>
</comment>
<dbReference type="CDD" id="cd06257">
    <property type="entry name" value="DnaJ"/>
    <property type="match status" value="1"/>
</dbReference>
<protein>
    <submittedName>
        <fullName evidence="4">DnaJ domain-containing protein</fullName>
    </submittedName>
</protein>
<evidence type="ECO:0000259" key="3">
    <source>
        <dbReference type="PROSITE" id="PS50076"/>
    </source>
</evidence>
<organism evidence="4 5">
    <name type="scientific">Nocardioides agariphilus</name>
    <dbReference type="NCBI Taxonomy" id="433664"/>
    <lineage>
        <taxon>Bacteria</taxon>
        <taxon>Bacillati</taxon>
        <taxon>Actinomycetota</taxon>
        <taxon>Actinomycetes</taxon>
        <taxon>Propionibacteriales</taxon>
        <taxon>Nocardioidaceae</taxon>
        <taxon>Nocardioides</taxon>
    </lineage>
</organism>
<evidence type="ECO:0000256" key="1">
    <source>
        <dbReference type="ARBA" id="ARBA00004370"/>
    </source>
</evidence>
<dbReference type="PANTHER" id="PTHR37042:SF4">
    <property type="entry name" value="OUTER MEMBRANE PROTEIN RV1973"/>
    <property type="match status" value="1"/>
</dbReference>
<sequence>MTSLTTAHITGGPSWYDVLGVEPTSSEADVRIAWKQAIAELEPSDRRFRLLNQAAEVLLEHDRRAAYDAELLSAELDASHRLHEETSGEPEATATVVPGGIVPGGIVPGWIVPGWLLVTVAAIAALVVGACSVLAATAPSDASIADATRAAQASAERAIVPILSYDGSQAGDLDADQRAAEAYLTDDYRAEYAKLFEVIKANAPTTRTKVTAEVIASGIVRSGENRVSVLVFVNRPTTNKQLKDPVVYKDQVTVTMQKVGDQWLVDDLVTSPAGG</sequence>
<proteinExistence type="predicted"/>
<accession>A0A930YFJ4</accession>
<evidence type="ECO:0000313" key="4">
    <source>
        <dbReference type="EMBL" id="MBF4766556.1"/>
    </source>
</evidence>
<evidence type="ECO:0000256" key="2">
    <source>
        <dbReference type="ARBA" id="ARBA00023136"/>
    </source>
</evidence>
<keyword evidence="2" id="KW-0472">Membrane</keyword>
<dbReference type="Proteomes" id="UP000660668">
    <property type="component" value="Unassembled WGS sequence"/>
</dbReference>
<dbReference type="GO" id="GO:0016020">
    <property type="term" value="C:membrane"/>
    <property type="evidence" value="ECO:0007669"/>
    <property type="project" value="UniProtKB-SubCell"/>
</dbReference>
<name>A0A930YFJ4_9ACTN</name>
<dbReference type="PROSITE" id="PS50076">
    <property type="entry name" value="DNAJ_2"/>
    <property type="match status" value="1"/>
</dbReference>
<gene>
    <name evidence="4" type="ORF">ISU10_02095</name>
</gene>
<dbReference type="Gene3D" id="1.10.287.110">
    <property type="entry name" value="DnaJ domain"/>
    <property type="match status" value="1"/>
</dbReference>